<dbReference type="NCBIfam" id="TIGR01462">
    <property type="entry name" value="greA"/>
    <property type="match status" value="1"/>
</dbReference>
<reference evidence="12 13" key="1">
    <citation type="submission" date="2017-07" db="EMBL/GenBank/DDBJ databases">
        <title>Mechanisms for carbon and nitrogen cycling indicate functional differentiation within the Candidate Phyla Radiation.</title>
        <authorList>
            <person name="Danczak R.E."/>
            <person name="Johnston M.D."/>
            <person name="Kenah C."/>
            <person name="Slattery M."/>
            <person name="Wrighton K.C."/>
            <person name="Wilkins M.J."/>
        </authorList>
    </citation>
    <scope>NUCLEOTIDE SEQUENCE [LARGE SCALE GENOMIC DNA]</scope>
    <source>
        <strain evidence="12">Licking1014_7</strain>
    </source>
</reference>
<dbReference type="InterPro" id="IPR023459">
    <property type="entry name" value="Tscrpt_elong_fac_GreA/B_fam"/>
</dbReference>
<dbReference type="GO" id="GO:0003677">
    <property type="term" value="F:DNA binding"/>
    <property type="evidence" value="ECO:0007669"/>
    <property type="project" value="UniProtKB-UniRule"/>
</dbReference>
<organism evidence="12 13">
    <name type="scientific">Candidatus Berkelbacteria bacterium Licking1014_7</name>
    <dbReference type="NCBI Taxonomy" id="2017147"/>
    <lineage>
        <taxon>Bacteria</taxon>
        <taxon>Candidatus Berkelbacteria</taxon>
    </lineage>
</organism>
<evidence type="ECO:0000256" key="8">
    <source>
        <dbReference type="HAMAP-Rule" id="MF_00105"/>
    </source>
</evidence>
<gene>
    <name evidence="8" type="primary">greA</name>
    <name evidence="12" type="ORF">CEN89_739</name>
</gene>
<dbReference type="GO" id="GO:0003746">
    <property type="term" value="F:translation elongation factor activity"/>
    <property type="evidence" value="ECO:0007669"/>
    <property type="project" value="UniProtKB-KW"/>
</dbReference>
<dbReference type="Gene3D" id="3.10.50.30">
    <property type="entry name" value="Transcription elongation factor, GreA/GreB, C-terminal domain"/>
    <property type="match status" value="1"/>
</dbReference>
<dbReference type="SUPFAM" id="SSF54534">
    <property type="entry name" value="FKBP-like"/>
    <property type="match status" value="1"/>
</dbReference>
<evidence type="ECO:0000256" key="2">
    <source>
        <dbReference type="ARBA" id="ARBA00013729"/>
    </source>
</evidence>
<evidence type="ECO:0000256" key="5">
    <source>
        <dbReference type="ARBA" id="ARBA00023163"/>
    </source>
</evidence>
<evidence type="ECO:0000256" key="3">
    <source>
        <dbReference type="ARBA" id="ARBA00023015"/>
    </source>
</evidence>
<dbReference type="InterPro" id="IPR036805">
    <property type="entry name" value="Tscrpt_elong_fac_GreA/B_N_sf"/>
</dbReference>
<keyword evidence="5 8" id="KW-0804">Transcription</keyword>
<dbReference type="InterPro" id="IPR028624">
    <property type="entry name" value="Tscrpt_elong_fac_GreA/B"/>
</dbReference>
<dbReference type="InterPro" id="IPR022691">
    <property type="entry name" value="Tscrpt_elong_fac_GreA/B_N"/>
</dbReference>
<dbReference type="EMBL" id="VMGK01000033">
    <property type="protein sequence ID" value="TSC92360.1"/>
    <property type="molecule type" value="Genomic_DNA"/>
</dbReference>
<keyword evidence="3 8" id="KW-0805">Transcription regulation</keyword>
<dbReference type="NCBIfam" id="NF001263">
    <property type="entry name" value="PRK00226.1-4"/>
    <property type="match status" value="1"/>
</dbReference>
<dbReference type="InterPro" id="IPR006359">
    <property type="entry name" value="Tscrpt_elong_fac_GreA"/>
</dbReference>
<dbReference type="Pfam" id="PF03449">
    <property type="entry name" value="GreA_GreB_N"/>
    <property type="match status" value="1"/>
</dbReference>
<dbReference type="PANTHER" id="PTHR30437:SF4">
    <property type="entry name" value="TRANSCRIPTION ELONGATION FACTOR GREA"/>
    <property type="match status" value="1"/>
</dbReference>
<keyword evidence="12" id="KW-0648">Protein biosynthesis</keyword>
<dbReference type="InterPro" id="IPR001437">
    <property type="entry name" value="Tscrpt_elong_fac_GreA/B_C"/>
</dbReference>
<sequence length="152" mass="16879">MAKHKITQIGFDKLRQELDYLKNVKRPQVIKRIADAREMGDLSENSDYDDARDEQSFLEGKIKNLENQIKNCEIVGQIVKNGEIMIGSKIEVKVNGLKMVFEIVGQNEADPLQGKISDKSPIGSALLGAKPGDEVNVQTPKGIVKYQVLGVE</sequence>
<evidence type="ECO:0000313" key="13">
    <source>
        <dbReference type="Proteomes" id="UP000315689"/>
    </source>
</evidence>
<feature type="domain" description="Transcription elongation factor GreA/GreB N-terminal" evidence="11">
    <location>
        <begin position="6"/>
        <end position="74"/>
    </location>
</feature>
<protein>
    <recommendedName>
        <fullName evidence="2 8">Transcription elongation factor GreA</fullName>
    </recommendedName>
    <alternativeName>
        <fullName evidence="7 8">Transcript cleavage factor GreA</fullName>
    </alternativeName>
</protein>
<dbReference type="GO" id="GO:0006354">
    <property type="term" value="P:DNA-templated transcription elongation"/>
    <property type="evidence" value="ECO:0007669"/>
    <property type="project" value="TreeGrafter"/>
</dbReference>
<dbReference type="GO" id="GO:0032784">
    <property type="term" value="P:regulation of DNA-templated transcription elongation"/>
    <property type="evidence" value="ECO:0007669"/>
    <property type="project" value="UniProtKB-UniRule"/>
</dbReference>
<comment type="similarity">
    <text evidence="1 8 9">Belongs to the GreA/GreB family.</text>
</comment>
<comment type="caution">
    <text evidence="12">The sequence shown here is derived from an EMBL/GenBank/DDBJ whole genome shotgun (WGS) entry which is preliminary data.</text>
</comment>
<dbReference type="Gene3D" id="1.10.287.180">
    <property type="entry name" value="Transcription elongation factor, GreA/GreB, N-terminal domain"/>
    <property type="match status" value="1"/>
</dbReference>
<keyword evidence="4 8" id="KW-0238">DNA-binding</keyword>
<feature type="domain" description="Transcription elongation factor GreA/GreB C-terminal" evidence="10">
    <location>
        <begin position="81"/>
        <end position="152"/>
    </location>
</feature>
<dbReference type="PROSITE" id="PS00829">
    <property type="entry name" value="GREAB_1"/>
    <property type="match status" value="1"/>
</dbReference>
<dbReference type="SUPFAM" id="SSF46557">
    <property type="entry name" value="GreA transcript cleavage protein, N-terminal domain"/>
    <property type="match status" value="1"/>
</dbReference>
<proteinExistence type="inferred from homology"/>
<comment type="function">
    <text evidence="6 8 9">Necessary for efficient RNA polymerase transcription elongation past template-encoded arresting sites. The arresting sites in DNA have the property of trapping a certain fraction of elongating RNA polymerases that pass through, resulting in locked ternary complexes. Cleavage of the nascent transcript by cleavage factors such as GreA or GreB allows the resumption of elongation from the new 3'terminus. GreA releases sequences of 2 to 3 nucleotides.</text>
</comment>
<dbReference type="InterPro" id="IPR036953">
    <property type="entry name" value="GreA/GreB_C_sf"/>
</dbReference>
<dbReference type="InterPro" id="IPR018151">
    <property type="entry name" value="TF_GreA/GreB_CS"/>
</dbReference>
<evidence type="ECO:0000256" key="1">
    <source>
        <dbReference type="ARBA" id="ARBA00008213"/>
    </source>
</evidence>
<keyword evidence="8" id="KW-0175">Coiled coil</keyword>
<dbReference type="PIRSF" id="PIRSF006092">
    <property type="entry name" value="GreA_GreB"/>
    <property type="match status" value="1"/>
</dbReference>
<evidence type="ECO:0000313" key="12">
    <source>
        <dbReference type="EMBL" id="TSC92360.1"/>
    </source>
</evidence>
<keyword evidence="12" id="KW-0251">Elongation factor</keyword>
<evidence type="ECO:0000256" key="7">
    <source>
        <dbReference type="ARBA" id="ARBA00030776"/>
    </source>
</evidence>
<dbReference type="GO" id="GO:0070063">
    <property type="term" value="F:RNA polymerase binding"/>
    <property type="evidence" value="ECO:0007669"/>
    <property type="project" value="InterPro"/>
</dbReference>
<dbReference type="PANTHER" id="PTHR30437">
    <property type="entry name" value="TRANSCRIPTION ELONGATION FACTOR GREA"/>
    <property type="match status" value="1"/>
</dbReference>
<accession>A0A554LHP1</accession>
<dbReference type="Pfam" id="PF01272">
    <property type="entry name" value="GreA_GreB"/>
    <property type="match status" value="1"/>
</dbReference>
<evidence type="ECO:0000256" key="9">
    <source>
        <dbReference type="RuleBase" id="RU000556"/>
    </source>
</evidence>
<dbReference type="AlphaFoldDB" id="A0A554LHP1"/>
<dbReference type="Proteomes" id="UP000315689">
    <property type="component" value="Unassembled WGS sequence"/>
</dbReference>
<dbReference type="FunFam" id="1.10.287.180:FF:000001">
    <property type="entry name" value="Transcription elongation factor GreA"/>
    <property type="match status" value="1"/>
</dbReference>
<dbReference type="HAMAP" id="MF_00105">
    <property type="entry name" value="GreA_GreB"/>
    <property type="match status" value="1"/>
</dbReference>
<dbReference type="PROSITE" id="PS00830">
    <property type="entry name" value="GREAB_2"/>
    <property type="match status" value="1"/>
</dbReference>
<evidence type="ECO:0000259" key="11">
    <source>
        <dbReference type="Pfam" id="PF03449"/>
    </source>
</evidence>
<evidence type="ECO:0000259" key="10">
    <source>
        <dbReference type="Pfam" id="PF01272"/>
    </source>
</evidence>
<name>A0A554LHP1_9BACT</name>
<feature type="coiled-coil region" evidence="8">
    <location>
        <begin position="48"/>
        <end position="75"/>
    </location>
</feature>
<evidence type="ECO:0000256" key="6">
    <source>
        <dbReference type="ARBA" id="ARBA00024916"/>
    </source>
</evidence>
<evidence type="ECO:0000256" key="4">
    <source>
        <dbReference type="ARBA" id="ARBA00023125"/>
    </source>
</evidence>